<evidence type="ECO:0000259" key="11">
    <source>
        <dbReference type="SMART" id="SM00845"/>
    </source>
</evidence>
<keyword evidence="4" id="KW-0547">Nucleotide-binding</keyword>
<evidence type="ECO:0000256" key="3">
    <source>
        <dbReference type="ARBA" id="ARBA00022598"/>
    </source>
</evidence>
<dbReference type="Pfam" id="PF02934">
    <property type="entry name" value="GatB_N"/>
    <property type="match status" value="1"/>
</dbReference>
<dbReference type="Proteomes" id="UP000033934">
    <property type="component" value="Unassembled WGS sequence"/>
</dbReference>
<proteinExistence type="inferred from homology"/>
<dbReference type="PROSITE" id="PS01234">
    <property type="entry name" value="GATB"/>
    <property type="match status" value="1"/>
</dbReference>
<keyword evidence="3" id="KW-0436">Ligase</keyword>
<evidence type="ECO:0000256" key="9">
    <source>
        <dbReference type="ARBA" id="ARBA00047913"/>
    </source>
</evidence>
<dbReference type="GO" id="GO:0050567">
    <property type="term" value="F:glutaminyl-tRNA synthase (glutamine-hydrolyzing) activity"/>
    <property type="evidence" value="ECO:0007669"/>
    <property type="project" value="TreeGrafter"/>
</dbReference>
<dbReference type="Pfam" id="PF02637">
    <property type="entry name" value="GatB_Yqey"/>
    <property type="match status" value="1"/>
</dbReference>
<dbReference type="InterPro" id="IPR006075">
    <property type="entry name" value="Asn/Gln-tRNA_Trfase_suB/E_cat"/>
</dbReference>
<keyword evidence="5" id="KW-0067">ATP-binding</keyword>
<dbReference type="GO" id="GO:0005524">
    <property type="term" value="F:ATP binding"/>
    <property type="evidence" value="ECO:0007669"/>
    <property type="project" value="UniProtKB-KW"/>
</dbReference>
<dbReference type="GO" id="GO:0006412">
    <property type="term" value="P:translation"/>
    <property type="evidence" value="ECO:0007669"/>
    <property type="project" value="UniProtKB-KW"/>
</dbReference>
<dbReference type="SUPFAM" id="SSF89095">
    <property type="entry name" value="GatB/YqeY motif"/>
    <property type="match status" value="1"/>
</dbReference>
<protein>
    <submittedName>
        <fullName evidence="12">Aspartyl/glutamyl-tRNA(Asn/Gln) amidotransferase subunit B</fullName>
    </submittedName>
</protein>
<comment type="similarity">
    <text evidence="1">Belongs to the GatB/GatE family. GatB subfamily.</text>
</comment>
<comment type="catalytic activity">
    <reaction evidence="8">
        <text>L-aspartyl-tRNA(Asn) + L-glutamine + ATP + H2O = L-asparaginyl-tRNA(Asn) + L-glutamate + ADP + phosphate + 2 H(+)</text>
        <dbReference type="Rhea" id="RHEA:14513"/>
        <dbReference type="Rhea" id="RHEA-COMP:9674"/>
        <dbReference type="Rhea" id="RHEA-COMP:9677"/>
        <dbReference type="ChEBI" id="CHEBI:15377"/>
        <dbReference type="ChEBI" id="CHEBI:15378"/>
        <dbReference type="ChEBI" id="CHEBI:29985"/>
        <dbReference type="ChEBI" id="CHEBI:30616"/>
        <dbReference type="ChEBI" id="CHEBI:43474"/>
        <dbReference type="ChEBI" id="CHEBI:58359"/>
        <dbReference type="ChEBI" id="CHEBI:78515"/>
        <dbReference type="ChEBI" id="CHEBI:78516"/>
        <dbReference type="ChEBI" id="CHEBI:456216"/>
    </reaction>
</comment>
<comment type="function">
    <text evidence="7">Allows the formation of correctly charged Asn-tRNA(Asn) or Gln-tRNA(Gln) through the transamidation of misacylated Asp-tRNA(Asn) or Glu-tRNA(Gln) in organisms which lack either or both of asparaginyl-tRNA or glutaminyl-tRNA synthetases. The reaction takes place in the presence of glutamine and ATP through an activated phospho-Asp-tRNA(Asn) or phospho-Glu-tRNA(Gln).</text>
</comment>
<dbReference type="InterPro" id="IPR014746">
    <property type="entry name" value="Gln_synth/guanido_kin_cat_dom"/>
</dbReference>
<comment type="caution">
    <text evidence="12">The sequence shown here is derived from an EMBL/GenBank/DDBJ whole genome shotgun (WGS) entry which is preliminary data.</text>
</comment>
<dbReference type="EMBL" id="LBVO01000049">
    <property type="protein sequence ID" value="KKQ87596.1"/>
    <property type="molecule type" value="Genomic_DNA"/>
</dbReference>
<evidence type="ECO:0000256" key="8">
    <source>
        <dbReference type="ARBA" id="ARBA00047380"/>
    </source>
</evidence>
<evidence type="ECO:0000256" key="1">
    <source>
        <dbReference type="ARBA" id="ARBA00005306"/>
    </source>
</evidence>
<organism evidence="12 13">
    <name type="scientific">Berkelbacteria bacterium GW2011_GWA2_38_9</name>
    <dbReference type="NCBI Taxonomy" id="1618334"/>
    <lineage>
        <taxon>Bacteria</taxon>
        <taxon>Candidatus Berkelbacteria</taxon>
    </lineage>
</organism>
<keyword evidence="12" id="KW-0808">Transferase</keyword>
<dbReference type="Gene3D" id="1.10.10.410">
    <property type="match status" value="1"/>
</dbReference>
<evidence type="ECO:0000313" key="12">
    <source>
        <dbReference type="EMBL" id="KKQ87596.1"/>
    </source>
</evidence>
<dbReference type="InterPro" id="IPR018027">
    <property type="entry name" value="Asn/Gln_amidotransferase"/>
</dbReference>
<comment type="subunit">
    <text evidence="2">Heterotrimer of A, B and C subunits.</text>
</comment>
<dbReference type="GO" id="GO:0070681">
    <property type="term" value="P:glutaminyl-tRNAGln biosynthesis via transamidation"/>
    <property type="evidence" value="ECO:0007669"/>
    <property type="project" value="TreeGrafter"/>
</dbReference>
<evidence type="ECO:0000256" key="5">
    <source>
        <dbReference type="ARBA" id="ARBA00022840"/>
    </source>
</evidence>
<evidence type="ECO:0000256" key="7">
    <source>
        <dbReference type="ARBA" id="ARBA00024799"/>
    </source>
</evidence>
<feature type="domain" description="Asn/Gln amidotransferase" evidence="11">
    <location>
        <begin position="384"/>
        <end position="502"/>
    </location>
</feature>
<dbReference type="AlphaFoldDB" id="A0A0G0PEB9"/>
<dbReference type="PANTHER" id="PTHR11659:SF0">
    <property type="entry name" value="GLUTAMYL-TRNA(GLN) AMIDOTRANSFERASE SUBUNIT B, MITOCHONDRIAL"/>
    <property type="match status" value="1"/>
</dbReference>
<evidence type="ECO:0000256" key="4">
    <source>
        <dbReference type="ARBA" id="ARBA00022741"/>
    </source>
</evidence>
<comment type="catalytic activity">
    <reaction evidence="9">
        <text>L-glutamyl-tRNA(Gln) + L-glutamine + ATP + H2O = L-glutaminyl-tRNA(Gln) + L-glutamate + ADP + phosphate + H(+)</text>
        <dbReference type="Rhea" id="RHEA:17521"/>
        <dbReference type="Rhea" id="RHEA-COMP:9681"/>
        <dbReference type="Rhea" id="RHEA-COMP:9684"/>
        <dbReference type="ChEBI" id="CHEBI:15377"/>
        <dbReference type="ChEBI" id="CHEBI:15378"/>
        <dbReference type="ChEBI" id="CHEBI:29985"/>
        <dbReference type="ChEBI" id="CHEBI:30616"/>
        <dbReference type="ChEBI" id="CHEBI:43474"/>
        <dbReference type="ChEBI" id="CHEBI:58359"/>
        <dbReference type="ChEBI" id="CHEBI:78520"/>
        <dbReference type="ChEBI" id="CHEBI:78521"/>
        <dbReference type="ChEBI" id="CHEBI:456216"/>
    </reaction>
</comment>
<dbReference type="GO" id="GO:0016740">
    <property type="term" value="F:transferase activity"/>
    <property type="evidence" value="ECO:0007669"/>
    <property type="project" value="UniProtKB-KW"/>
</dbReference>
<dbReference type="SMART" id="SM00845">
    <property type="entry name" value="GatB_Yqey"/>
    <property type="match status" value="1"/>
</dbReference>
<dbReference type="InterPro" id="IPR017959">
    <property type="entry name" value="Asn/Gln-tRNA_amidoTrfase_suB/E"/>
</dbReference>
<evidence type="ECO:0000256" key="2">
    <source>
        <dbReference type="ARBA" id="ARBA00011123"/>
    </source>
</evidence>
<dbReference type="HAMAP" id="MF_00121">
    <property type="entry name" value="GatB"/>
    <property type="match status" value="1"/>
</dbReference>
<evidence type="ECO:0000313" key="13">
    <source>
        <dbReference type="Proteomes" id="UP000033934"/>
    </source>
</evidence>
<dbReference type="InterPro" id="IPR003789">
    <property type="entry name" value="Asn/Gln_tRNA_amidoTrase-B-like"/>
</dbReference>
<dbReference type="InterPro" id="IPR017958">
    <property type="entry name" value="Gln-tRNA_amidoTrfase_suB_CS"/>
</dbReference>
<dbReference type="NCBIfam" id="NF004012">
    <property type="entry name" value="PRK05477.1-2"/>
    <property type="match status" value="1"/>
</dbReference>
<evidence type="ECO:0000256" key="6">
    <source>
        <dbReference type="ARBA" id="ARBA00022917"/>
    </source>
</evidence>
<keyword evidence="6" id="KW-0648">Protein biosynthesis</keyword>
<feature type="region of interest" description="Disordered" evidence="10">
    <location>
        <begin position="214"/>
        <end position="236"/>
    </location>
</feature>
<evidence type="ECO:0000256" key="10">
    <source>
        <dbReference type="SAM" id="MobiDB-lite"/>
    </source>
</evidence>
<sequence length="502" mass="56266">MSENYQTIIGLEIHVELGTKSKMFCRCQNPTSADFVESRDNPNSFVCPICLGHPGTLPVANKEAIARTIKVGLALNSEIAEFTKFDRKHYFYPDLPKGYQISQYDMPLVKGGEIEITRKDGSVFKVRLIRIHLEEDAGKLVHPEGSQASLVDLNRAGVPLMEIVTEPDITSAEDARSFLQELRLLMRYLGVSDADMEKGQLRCDANVNIEVRSQKSLPKADQPLAEEVSSSDSQESIRTPITEIKNLNSFRMVERALSVEAERQFQEWTDGGAICQRKNKITVGWNDAIGKIVPQREKEEANDYRYFPEPDLPPIKIEVRSQKSEVSSNRDRSRFVLAEGNPGEIRISEEDLPELPASRRKRYLDLSLSSADADTLVTNREKGDYFDLVASKEENPETVKKIASIIINDLLDISIDPENLRKFAELLISGEISSKIGKELLSSMMQEDKSPEIIMEEKGWKQLNDQSEIESILDKVIVDNSAIVADYQSGKVAAIGFLIGAV</sequence>
<feature type="non-terminal residue" evidence="12">
    <location>
        <position position="502"/>
    </location>
</feature>
<dbReference type="SUPFAM" id="SSF55931">
    <property type="entry name" value="Glutamine synthetase/guanido kinase"/>
    <property type="match status" value="1"/>
</dbReference>
<dbReference type="InterPro" id="IPR023168">
    <property type="entry name" value="GatB_Yqey_C_2"/>
</dbReference>
<accession>A0A0G0PEB9</accession>
<reference evidence="12 13" key="1">
    <citation type="journal article" date="2015" name="Nature">
        <title>rRNA introns, odd ribosomes, and small enigmatic genomes across a large radiation of phyla.</title>
        <authorList>
            <person name="Brown C.T."/>
            <person name="Hug L.A."/>
            <person name="Thomas B.C."/>
            <person name="Sharon I."/>
            <person name="Castelle C.J."/>
            <person name="Singh A."/>
            <person name="Wilkins M.J."/>
            <person name="Williams K.H."/>
            <person name="Banfield J.F."/>
        </authorList>
    </citation>
    <scope>NUCLEOTIDE SEQUENCE [LARGE SCALE GENOMIC DNA]</scope>
</reference>
<dbReference type="PANTHER" id="PTHR11659">
    <property type="entry name" value="GLUTAMYL-TRNA GLN AMIDOTRANSFERASE SUBUNIT B MITOCHONDRIAL AND PROKARYOTIC PET112-RELATED"/>
    <property type="match status" value="1"/>
</dbReference>
<name>A0A0G0PEB9_9BACT</name>
<gene>
    <name evidence="12" type="ORF">UT11_C0049G0008</name>
</gene>
<dbReference type="InterPro" id="IPR004413">
    <property type="entry name" value="GatB"/>
</dbReference>